<dbReference type="Pfam" id="PF00593">
    <property type="entry name" value="TonB_dep_Rec_b-barrel"/>
    <property type="match status" value="1"/>
</dbReference>
<keyword evidence="17" id="KW-0675">Receptor</keyword>
<keyword evidence="7" id="KW-0408">Iron</keyword>
<evidence type="ECO:0000256" key="14">
    <source>
        <dbReference type="SAM" id="SignalP"/>
    </source>
</evidence>
<evidence type="ECO:0000256" key="11">
    <source>
        <dbReference type="ARBA" id="ARBA00023237"/>
    </source>
</evidence>
<dbReference type="PANTHER" id="PTHR32552">
    <property type="entry name" value="FERRICHROME IRON RECEPTOR-RELATED"/>
    <property type="match status" value="1"/>
</dbReference>
<reference evidence="17 18" key="1">
    <citation type="submission" date="2024-03" db="EMBL/GenBank/DDBJ databases">
        <authorList>
            <person name="Jo J.-H."/>
        </authorList>
    </citation>
    <scope>NUCLEOTIDE SEQUENCE [LARGE SCALE GENOMIC DNA]</scope>
    <source>
        <strain evidence="17 18">PS1R-30</strain>
    </source>
</reference>
<dbReference type="InterPro" id="IPR037066">
    <property type="entry name" value="Plug_dom_sf"/>
</dbReference>
<organism evidence="17 18">
    <name type="scientific">Novosphingobium anseongense</name>
    <dbReference type="NCBI Taxonomy" id="3133436"/>
    <lineage>
        <taxon>Bacteria</taxon>
        <taxon>Pseudomonadati</taxon>
        <taxon>Pseudomonadota</taxon>
        <taxon>Alphaproteobacteria</taxon>
        <taxon>Sphingomonadales</taxon>
        <taxon>Sphingomonadaceae</taxon>
        <taxon>Novosphingobium</taxon>
    </lineage>
</organism>
<evidence type="ECO:0000259" key="15">
    <source>
        <dbReference type="Pfam" id="PF00593"/>
    </source>
</evidence>
<comment type="caution">
    <text evidence="17">The sequence shown here is derived from an EMBL/GenBank/DDBJ whole genome shotgun (WGS) entry which is preliminary data.</text>
</comment>
<evidence type="ECO:0000256" key="6">
    <source>
        <dbReference type="ARBA" id="ARBA00022729"/>
    </source>
</evidence>
<evidence type="ECO:0000313" key="17">
    <source>
        <dbReference type="EMBL" id="MEJ5978116.1"/>
    </source>
</evidence>
<accession>A0ABU8RYF9</accession>
<name>A0ABU8RYF9_9SPHN</name>
<sequence>MKFKYILLAAACASPLPAFAQDATSTGTETAAEAKPAKQAFTTGVAKGRDMLDSAISASSFDGVEIQKLGMPSIAEILRNVPGIRAEAVSGEGNASYSIRGLPLAATGSKFMQFQEDGMPVVEFGDLNFFGSDVFMRADLSLGQVQTIRGGSASTFSSNSPGGVINFISKTGEVEGGAVQVSTGLDYDTKRFDFDYGGKLSDSLRFHVGGFYRQGEGPREMGYDALKGGQFKVNLTKTFAGGYIRLYGKYLDDRTPTYLQMPLAVGGTNADPTYSPIANFDIRKDVIGSNAISALPTLDGDNKLIRDDMREGSHPIVKTVGLDAQFELGDWTISEKFRYSDIHGRVMQNFPLSVAPATALLAAYGGPLARLSYASGPNKGQVIANPATLNGNGLMAYSLFMDVHLNSLDNLSNDVRASKVWKIGNGDLTTTFGYYHSSQKIDADWLFNSAVTDVVGGGQSALLDITDALGRKQTQDGYYAYSAQIVTTGYRRSYDLNYTIDAPYASFNYKTGKLAVGGSVRYDFGRVKGTLYGSELGGGRVGTSSFDINGDGVISIPETRVGVLPLTQPGPVNYKYDYLSYSLSANYRFAQDLSVFARYSRGGRAAAERLQFTPAMNYLTGEPVDPASKYDPVKQAEAGVKFRKDNLELYLTGFWAKTGERNSQINSNAQGQVQVQNIVRSYKAVGAEFEGSYAWGPFKLTAGATYTDAEISNDLTDPSVIGNVPRHQANFIFALTPQYDTELFSIGANVIGTTGSFAQDTNQLKMPGYTTVNAFLQVRPTERVQLSLNANNVFNVLGLAEVTQAAIPATGVVTARAINGRTISASARYSF</sequence>
<evidence type="ECO:0000256" key="9">
    <source>
        <dbReference type="ARBA" id="ARBA00023077"/>
    </source>
</evidence>
<keyword evidence="18" id="KW-1185">Reference proteome</keyword>
<feature type="signal peptide" evidence="14">
    <location>
        <begin position="1"/>
        <end position="20"/>
    </location>
</feature>
<evidence type="ECO:0000256" key="13">
    <source>
        <dbReference type="RuleBase" id="RU003357"/>
    </source>
</evidence>
<feature type="chain" id="PRO_5046041732" evidence="14">
    <location>
        <begin position="21"/>
        <end position="831"/>
    </location>
</feature>
<keyword evidence="4" id="KW-0410">Iron transport</keyword>
<evidence type="ECO:0000256" key="7">
    <source>
        <dbReference type="ARBA" id="ARBA00023004"/>
    </source>
</evidence>
<evidence type="ECO:0000256" key="8">
    <source>
        <dbReference type="ARBA" id="ARBA00023065"/>
    </source>
</evidence>
<protein>
    <submittedName>
        <fullName evidence="17">TonB-dependent receptor</fullName>
    </submittedName>
</protein>
<feature type="domain" description="TonB-dependent receptor-like beta-barrel" evidence="15">
    <location>
        <begin position="399"/>
        <end position="793"/>
    </location>
</feature>
<keyword evidence="2 12" id="KW-0813">Transport</keyword>
<evidence type="ECO:0000256" key="12">
    <source>
        <dbReference type="PROSITE-ProRule" id="PRU01360"/>
    </source>
</evidence>
<evidence type="ECO:0000313" key="18">
    <source>
        <dbReference type="Proteomes" id="UP001361239"/>
    </source>
</evidence>
<comment type="subcellular location">
    <subcellularLocation>
        <location evidence="1 12">Cell outer membrane</location>
        <topology evidence="1 12">Multi-pass membrane protein</topology>
    </subcellularLocation>
</comment>
<dbReference type="Pfam" id="PF07715">
    <property type="entry name" value="Plug"/>
    <property type="match status" value="1"/>
</dbReference>
<evidence type="ECO:0000256" key="1">
    <source>
        <dbReference type="ARBA" id="ARBA00004571"/>
    </source>
</evidence>
<dbReference type="InterPro" id="IPR036942">
    <property type="entry name" value="Beta-barrel_TonB_sf"/>
</dbReference>
<keyword evidence="6 14" id="KW-0732">Signal</keyword>
<evidence type="ECO:0000256" key="2">
    <source>
        <dbReference type="ARBA" id="ARBA00022448"/>
    </source>
</evidence>
<dbReference type="PROSITE" id="PS52016">
    <property type="entry name" value="TONB_DEPENDENT_REC_3"/>
    <property type="match status" value="1"/>
</dbReference>
<feature type="domain" description="TonB-dependent receptor plug" evidence="16">
    <location>
        <begin position="52"/>
        <end position="164"/>
    </location>
</feature>
<dbReference type="InterPro" id="IPR000531">
    <property type="entry name" value="Beta-barrel_TonB"/>
</dbReference>
<evidence type="ECO:0000256" key="4">
    <source>
        <dbReference type="ARBA" id="ARBA00022496"/>
    </source>
</evidence>
<dbReference type="Gene3D" id="2.40.170.20">
    <property type="entry name" value="TonB-dependent receptor, beta-barrel domain"/>
    <property type="match status" value="1"/>
</dbReference>
<evidence type="ECO:0000256" key="3">
    <source>
        <dbReference type="ARBA" id="ARBA00022452"/>
    </source>
</evidence>
<keyword evidence="11 12" id="KW-0998">Cell outer membrane</keyword>
<dbReference type="Proteomes" id="UP001361239">
    <property type="component" value="Unassembled WGS sequence"/>
</dbReference>
<gene>
    <name evidence="17" type="ORF">WG901_15800</name>
</gene>
<dbReference type="InterPro" id="IPR012910">
    <property type="entry name" value="Plug_dom"/>
</dbReference>
<dbReference type="EMBL" id="JBBHJZ010000003">
    <property type="protein sequence ID" value="MEJ5978116.1"/>
    <property type="molecule type" value="Genomic_DNA"/>
</dbReference>
<proteinExistence type="inferred from homology"/>
<keyword evidence="5 12" id="KW-0812">Transmembrane</keyword>
<evidence type="ECO:0000256" key="10">
    <source>
        <dbReference type="ARBA" id="ARBA00023136"/>
    </source>
</evidence>
<evidence type="ECO:0000256" key="5">
    <source>
        <dbReference type="ARBA" id="ARBA00022692"/>
    </source>
</evidence>
<keyword evidence="8" id="KW-0406">Ion transport</keyword>
<comment type="similarity">
    <text evidence="12 13">Belongs to the TonB-dependent receptor family.</text>
</comment>
<keyword evidence="9 13" id="KW-0798">TonB box</keyword>
<evidence type="ECO:0000259" key="16">
    <source>
        <dbReference type="Pfam" id="PF07715"/>
    </source>
</evidence>
<dbReference type="PANTHER" id="PTHR32552:SF89">
    <property type="entry name" value="CATECHOLATE SIDEROPHORE RECEPTOR FIU"/>
    <property type="match status" value="1"/>
</dbReference>
<keyword evidence="3 12" id="KW-1134">Transmembrane beta strand</keyword>
<dbReference type="InterPro" id="IPR039426">
    <property type="entry name" value="TonB-dep_rcpt-like"/>
</dbReference>
<keyword evidence="10 12" id="KW-0472">Membrane</keyword>
<dbReference type="SUPFAM" id="SSF56935">
    <property type="entry name" value="Porins"/>
    <property type="match status" value="1"/>
</dbReference>
<dbReference type="RefSeq" id="WP_339588056.1">
    <property type="nucleotide sequence ID" value="NZ_JBBHJZ010000003.1"/>
</dbReference>
<dbReference type="Gene3D" id="2.170.130.10">
    <property type="entry name" value="TonB-dependent receptor, plug domain"/>
    <property type="match status" value="1"/>
</dbReference>